<comment type="caution">
    <text evidence="8">Lacks conserved residue(s) required for the propagation of feature annotation.</text>
</comment>
<feature type="transmembrane region" description="Helical" evidence="8">
    <location>
        <begin position="316"/>
        <end position="336"/>
    </location>
</feature>
<dbReference type="InterPro" id="IPR002523">
    <property type="entry name" value="MgTranspt_CorA/ZnTranspt_ZntB"/>
</dbReference>
<dbReference type="NCBIfam" id="TIGR00383">
    <property type="entry name" value="corA"/>
    <property type="match status" value="1"/>
</dbReference>
<dbReference type="AlphaFoldDB" id="A0A0P9D7R4"/>
<keyword evidence="5 8" id="KW-0812">Transmembrane</keyword>
<evidence type="ECO:0000256" key="7">
    <source>
        <dbReference type="ARBA" id="ARBA00023136"/>
    </source>
</evidence>
<comment type="caution">
    <text evidence="9">The sequence shown here is derived from an EMBL/GenBank/DDBJ whole genome shotgun (WGS) entry which is preliminary data.</text>
</comment>
<dbReference type="GO" id="GO:0015087">
    <property type="term" value="F:cobalt ion transmembrane transporter activity"/>
    <property type="evidence" value="ECO:0007669"/>
    <property type="project" value="UniProtKB-UniRule"/>
</dbReference>
<dbReference type="FunFam" id="1.20.58.340:FF:000012">
    <property type="entry name" value="Magnesium transport protein CorA"/>
    <property type="match status" value="1"/>
</dbReference>
<dbReference type="PANTHER" id="PTHR46494:SF1">
    <property type="entry name" value="CORA FAMILY METAL ION TRANSPORTER (EUROFUNG)"/>
    <property type="match status" value="1"/>
</dbReference>
<dbReference type="EMBL" id="LJCR01000961">
    <property type="protein sequence ID" value="KPV51328.1"/>
    <property type="molecule type" value="Genomic_DNA"/>
</dbReference>
<comment type="subcellular location">
    <subcellularLocation>
        <location evidence="1">Cell membrane</location>
        <topology evidence="1">Multi-pass membrane protein</topology>
    </subcellularLocation>
    <subcellularLocation>
        <location evidence="8">Membrane</location>
        <topology evidence="8">Multi-pass membrane protein</topology>
    </subcellularLocation>
</comment>
<keyword evidence="10" id="KW-1185">Reference proteome</keyword>
<organism evidence="9 10">
    <name type="scientific">Kouleothrix aurantiaca</name>
    <dbReference type="NCBI Taxonomy" id="186479"/>
    <lineage>
        <taxon>Bacteria</taxon>
        <taxon>Bacillati</taxon>
        <taxon>Chloroflexota</taxon>
        <taxon>Chloroflexia</taxon>
        <taxon>Chloroflexales</taxon>
        <taxon>Roseiflexineae</taxon>
        <taxon>Roseiflexaceae</taxon>
        <taxon>Kouleothrix</taxon>
    </lineage>
</organism>
<evidence type="ECO:0000256" key="6">
    <source>
        <dbReference type="ARBA" id="ARBA00022989"/>
    </source>
</evidence>
<dbReference type="GO" id="GO:0015095">
    <property type="term" value="F:magnesium ion transmembrane transporter activity"/>
    <property type="evidence" value="ECO:0007669"/>
    <property type="project" value="UniProtKB-UniRule"/>
</dbReference>
<dbReference type="Gene3D" id="3.30.460.20">
    <property type="entry name" value="CorA soluble domain-like"/>
    <property type="match status" value="1"/>
</dbReference>
<keyword evidence="3 8" id="KW-0813">Transport</keyword>
<evidence type="ECO:0000256" key="1">
    <source>
        <dbReference type="ARBA" id="ARBA00004651"/>
    </source>
</evidence>
<sequence length="342" mass="39606">MPPKLVLPVERKRGEPALTESRRTVVCSRGGTCEAAVDASEISSLLEQKDTFVWLDLQNPQAADVQLLHDEFQFHPLSIEDATRHHERPKLEAFEKYYFMVFYELGYSRDDQRLRSQAIGLFIGTNYIVSVHNQPIATIDETIKRWQNNTAEFGNDAGALLYSLLDSIVDDYFPVIDELAERVEDIEQQIFEHFQEEALQQVFALKRDLLGVRRVVSPERDVLNVLIRREVPIFERNTILYLQDVYDHIVRITDSIDTYRDLLSSALDAFLSLQSNQLNQIVKVLTITSIVLMCDALIAGIYGMNFEFMPELHWRYGYPFALGLMVVISISLVLYLRRRKWL</sequence>
<keyword evidence="8" id="KW-0460">Magnesium</keyword>
<dbReference type="InterPro" id="IPR004488">
    <property type="entry name" value="Mg/Co-transport_prot_CorA"/>
</dbReference>
<keyword evidence="8" id="KW-0406">Ion transport</keyword>
<reference evidence="9 10" key="1">
    <citation type="submission" date="2015-09" db="EMBL/GenBank/DDBJ databases">
        <title>Draft genome sequence of Kouleothrix aurantiaca JCM 19913.</title>
        <authorList>
            <person name="Hemp J."/>
        </authorList>
    </citation>
    <scope>NUCLEOTIDE SEQUENCE [LARGE SCALE GENOMIC DNA]</scope>
    <source>
        <strain evidence="9 10">COM-B</strain>
    </source>
</reference>
<dbReference type="Gene3D" id="1.20.58.340">
    <property type="entry name" value="Magnesium transport protein CorA, transmembrane region"/>
    <property type="match status" value="2"/>
</dbReference>
<evidence type="ECO:0000313" key="9">
    <source>
        <dbReference type="EMBL" id="KPV51328.1"/>
    </source>
</evidence>
<dbReference type="CDD" id="cd12822">
    <property type="entry name" value="TmCorA-like"/>
    <property type="match status" value="1"/>
</dbReference>
<evidence type="ECO:0000256" key="8">
    <source>
        <dbReference type="RuleBase" id="RU362010"/>
    </source>
</evidence>
<keyword evidence="6 8" id="KW-1133">Transmembrane helix</keyword>
<dbReference type="SUPFAM" id="SSF143865">
    <property type="entry name" value="CorA soluble domain-like"/>
    <property type="match status" value="1"/>
</dbReference>
<dbReference type="InterPro" id="IPR045863">
    <property type="entry name" value="CorA_TM1_TM2"/>
</dbReference>
<comment type="function">
    <text evidence="8">Mediates influx of magnesium ions.</text>
</comment>
<evidence type="ECO:0000256" key="2">
    <source>
        <dbReference type="ARBA" id="ARBA00009765"/>
    </source>
</evidence>
<dbReference type="PANTHER" id="PTHR46494">
    <property type="entry name" value="CORA FAMILY METAL ION TRANSPORTER (EUROFUNG)"/>
    <property type="match status" value="1"/>
</dbReference>
<keyword evidence="4 8" id="KW-1003">Cell membrane</keyword>
<dbReference type="Pfam" id="PF01544">
    <property type="entry name" value="CorA"/>
    <property type="match status" value="1"/>
</dbReference>
<dbReference type="GO" id="GO:0050897">
    <property type="term" value="F:cobalt ion binding"/>
    <property type="evidence" value="ECO:0007669"/>
    <property type="project" value="TreeGrafter"/>
</dbReference>
<protein>
    <recommendedName>
        <fullName evidence="8">Magnesium transport protein CorA</fullName>
    </recommendedName>
</protein>
<keyword evidence="7 8" id="KW-0472">Membrane</keyword>
<gene>
    <name evidence="8" type="primary">corA</name>
    <name evidence="9" type="ORF">SE17_21815</name>
</gene>
<evidence type="ECO:0000256" key="4">
    <source>
        <dbReference type="ARBA" id="ARBA00022475"/>
    </source>
</evidence>
<dbReference type="Proteomes" id="UP000050509">
    <property type="component" value="Unassembled WGS sequence"/>
</dbReference>
<dbReference type="InterPro" id="IPR045861">
    <property type="entry name" value="CorA_cytoplasmic_dom"/>
</dbReference>
<accession>A0A0P9D7R4</accession>
<dbReference type="SUPFAM" id="SSF144083">
    <property type="entry name" value="Magnesium transport protein CorA, transmembrane region"/>
    <property type="match status" value="1"/>
</dbReference>
<comment type="similarity">
    <text evidence="2 8">Belongs to the CorA metal ion transporter (MIT) (TC 1.A.35) family.</text>
</comment>
<evidence type="ECO:0000313" key="10">
    <source>
        <dbReference type="Proteomes" id="UP000050509"/>
    </source>
</evidence>
<evidence type="ECO:0000256" key="5">
    <source>
        <dbReference type="ARBA" id="ARBA00022692"/>
    </source>
</evidence>
<evidence type="ECO:0000256" key="3">
    <source>
        <dbReference type="ARBA" id="ARBA00022448"/>
    </source>
</evidence>
<dbReference type="GO" id="GO:0005886">
    <property type="term" value="C:plasma membrane"/>
    <property type="evidence" value="ECO:0007669"/>
    <property type="project" value="UniProtKB-SubCell"/>
</dbReference>
<name>A0A0P9D7R4_9CHLR</name>
<dbReference type="GO" id="GO:0000287">
    <property type="term" value="F:magnesium ion binding"/>
    <property type="evidence" value="ECO:0007669"/>
    <property type="project" value="TreeGrafter"/>
</dbReference>
<dbReference type="PATRIC" id="fig|186479.3.peg.10983"/>
<proteinExistence type="inferred from homology"/>